<dbReference type="InterPro" id="IPR002937">
    <property type="entry name" value="Amino_oxidase"/>
</dbReference>
<dbReference type="Gene3D" id="1.10.405.20">
    <property type="match status" value="1"/>
</dbReference>
<dbReference type="Pfam" id="PF01593">
    <property type="entry name" value="Amino_oxidase"/>
    <property type="match status" value="1"/>
</dbReference>
<accession>A0AAU8BGI6</accession>
<protein>
    <submittedName>
        <fullName evidence="2">NAD(P)/FAD-dependent oxidoreductase</fullName>
    </submittedName>
</protein>
<evidence type="ECO:0000259" key="1">
    <source>
        <dbReference type="Pfam" id="PF01593"/>
    </source>
</evidence>
<dbReference type="FunFam" id="1.10.405.20:FF:000001">
    <property type="entry name" value="Amine oxidase"/>
    <property type="match status" value="1"/>
</dbReference>
<dbReference type="InterPro" id="IPR036188">
    <property type="entry name" value="FAD/NAD-bd_sf"/>
</dbReference>
<dbReference type="Gene3D" id="3.30.70.1990">
    <property type="match status" value="1"/>
</dbReference>
<dbReference type="InterPro" id="IPR050464">
    <property type="entry name" value="Zeta_carotene_desat/Oxidored"/>
</dbReference>
<feature type="domain" description="Amine oxidase" evidence="1">
    <location>
        <begin position="10"/>
        <end position="264"/>
    </location>
</feature>
<dbReference type="KEGG" id="vck:PG915_11175"/>
<dbReference type="SUPFAM" id="SSF51905">
    <property type="entry name" value="FAD/NAD(P)-binding domain"/>
    <property type="match status" value="1"/>
</dbReference>
<dbReference type="GO" id="GO:0016491">
    <property type="term" value="F:oxidoreductase activity"/>
    <property type="evidence" value="ECO:0007669"/>
    <property type="project" value="InterPro"/>
</dbReference>
<dbReference type="AlphaFoldDB" id="A0AAU8BGI6"/>
<evidence type="ECO:0000313" key="2">
    <source>
        <dbReference type="EMBL" id="XCD15152.1"/>
    </source>
</evidence>
<sequence>MKIAIVGTGISGLTCGHYLHKDHEVTLYEANDYIGGHTATIDVEHEGKQYAVDTGFIVYNDRTYPNFIKMMNEVGVKGNPTQMSFSVKNAANGLEYNGHTIPTLFAQKRNLLNPTFYRFIFEILRFNKLAKASADDDSLVEQTLGEFLQSNGFSDYFTQNYILPMGAAIWSSTLADMRAFPLRFFLRFFLNHGLLDVVDRPQWYVIEGGSRAYIEPLTRGFSECIRLNSPVSRVERHDNGVSVTSNGETERFDRVIFACHSDQALAMIEDVSDEEREILGAMAYQDNEVVLHRDTSVLPKRQAAWASWNYALDGGEGEQQRLPTLTYNMNILQHIESETTFCVSLNSADKIQQDKILRTFNYSHPVFTTESIAAQQRREELWGKSNTWFCGAYWYNGFHEDGVRSALDVVKGIEQEASQTAPVAETLARGAA</sequence>
<organism evidence="2">
    <name type="scientific">Vibrio chaetopteri</name>
    <dbReference type="NCBI Taxonomy" id="3016528"/>
    <lineage>
        <taxon>Bacteria</taxon>
        <taxon>Pseudomonadati</taxon>
        <taxon>Pseudomonadota</taxon>
        <taxon>Gammaproteobacteria</taxon>
        <taxon>Vibrionales</taxon>
        <taxon>Vibrionaceae</taxon>
        <taxon>Vibrio</taxon>
    </lineage>
</organism>
<dbReference type="Gene3D" id="3.50.50.60">
    <property type="entry name" value="FAD/NAD(P)-binding domain"/>
    <property type="match status" value="1"/>
</dbReference>
<gene>
    <name evidence="2" type="ORF">PG915_11175</name>
</gene>
<dbReference type="PANTHER" id="PTHR42923">
    <property type="entry name" value="PROTOPORPHYRINOGEN OXIDASE"/>
    <property type="match status" value="1"/>
</dbReference>
<name>A0AAU8BGI6_9VIBR</name>
<proteinExistence type="predicted"/>
<dbReference type="PANTHER" id="PTHR42923:SF17">
    <property type="entry name" value="AMINE OXIDASE DOMAIN-CONTAINING PROTEIN"/>
    <property type="match status" value="1"/>
</dbReference>
<dbReference type="EMBL" id="CP115920">
    <property type="protein sequence ID" value="XCD15152.1"/>
    <property type="molecule type" value="Genomic_DNA"/>
</dbReference>
<reference evidence="2" key="1">
    <citation type="submission" date="2023-01" db="EMBL/GenBank/DDBJ databases">
        <title>Vibrio sp. CB1-14 genome sequencing.</title>
        <authorList>
            <person name="Otstavnykh N."/>
            <person name="Isaeva M."/>
            <person name="Meleshko D."/>
        </authorList>
    </citation>
    <scope>NUCLEOTIDE SEQUENCE</scope>
    <source>
        <strain evidence="2">CB1-14</strain>
    </source>
</reference>
<dbReference type="RefSeq" id="WP_353496603.1">
    <property type="nucleotide sequence ID" value="NZ_CP115920.1"/>
</dbReference>